<evidence type="ECO:0000259" key="1">
    <source>
        <dbReference type="Pfam" id="PF10592"/>
    </source>
</evidence>
<dbReference type="AlphaFoldDB" id="A0A419DD08"/>
<dbReference type="Proteomes" id="UP000285655">
    <property type="component" value="Unassembled WGS sequence"/>
</dbReference>
<proteinExistence type="predicted"/>
<feature type="domain" description="Abortive phage infection protein C-terminal" evidence="1">
    <location>
        <begin position="252"/>
        <end position="448"/>
    </location>
</feature>
<dbReference type="Pfam" id="PF10592">
    <property type="entry name" value="AIPR"/>
    <property type="match status" value="1"/>
</dbReference>
<accession>A0A419DD08</accession>
<reference evidence="2 3" key="1">
    <citation type="journal article" date="2017" name="ISME J.">
        <title>Energy and carbon metabolisms in a deep terrestrial subsurface fluid microbial community.</title>
        <authorList>
            <person name="Momper L."/>
            <person name="Jungbluth S.P."/>
            <person name="Lee M.D."/>
            <person name="Amend J.P."/>
        </authorList>
    </citation>
    <scope>NUCLEOTIDE SEQUENCE [LARGE SCALE GENOMIC DNA]</scope>
    <source>
        <strain evidence="2">SURF_29</strain>
    </source>
</reference>
<protein>
    <recommendedName>
        <fullName evidence="1">Abortive phage infection protein C-terminal domain-containing protein</fullName>
    </recommendedName>
</protein>
<comment type="caution">
    <text evidence="2">The sequence shown here is derived from an EMBL/GenBank/DDBJ whole genome shotgun (WGS) entry which is preliminary data.</text>
</comment>
<dbReference type="InterPro" id="IPR018891">
    <property type="entry name" value="AIPR_C"/>
</dbReference>
<sequence>MAVGARLMPISHPTETDLRRELAEFKDRYPRLGDDELFVLWFLRAFVAEDERVAVSALCGGPRDKGVDAVLIDDPARIVSIVQGKYRQKIAAKREHRGDVVGFAQLAVNLCGDSPAFASLAKDLSPDVLRKLEESRTRIRKRGYALNMFYVTLGKCSGSLHDEASRIARAADGGVNFQLIDGKRIVLLLSDYLDGVAPPVPSLDLEIESGGGVRTTGVFSRYDSKTDIDSFIFSMTDLAVAGLFERAGTRLFARNVRGFLGSTEINRGMEATLAKEPEYFWYYNNGITIICDDAKQESSRGRNILRVTNPQVINGQQTTRSLSRIMRKGPRASVLVRVIRVPRSPHHGGNGFETLVSRIVAATNWQNAIRPSDLMSNDRRQIEIERQLRKLNYQYLRKRMTKGEARGVAGARHLRQIKKEELAQAVAGCDLDPYIVRQGKERLFEERWYGQIFPNADPNYYLTRYWLMREVGYAARGYPERAYAKWLTLNFAWKALEPMCRKRAPATAFRVACERDTDDVVTPLLQALNGVFVAALRFYRANRGTGPTAIDVSTFFMRRSLDKEFARFWRSSRNTSRGVFERSWAIFHNALNEEMTA</sequence>
<name>A0A419DD08_9BACT</name>
<evidence type="ECO:0000313" key="2">
    <source>
        <dbReference type="EMBL" id="RJO60952.1"/>
    </source>
</evidence>
<dbReference type="EMBL" id="QZJW01000035">
    <property type="protein sequence ID" value="RJO60952.1"/>
    <property type="molecule type" value="Genomic_DNA"/>
</dbReference>
<evidence type="ECO:0000313" key="3">
    <source>
        <dbReference type="Proteomes" id="UP000285655"/>
    </source>
</evidence>
<gene>
    <name evidence="2" type="ORF">C4544_04060</name>
</gene>
<organism evidence="2 3">
    <name type="scientific">candidate division WS5 bacterium</name>
    <dbReference type="NCBI Taxonomy" id="2093353"/>
    <lineage>
        <taxon>Bacteria</taxon>
        <taxon>candidate division WS5</taxon>
    </lineage>
</organism>